<comment type="caution">
    <text evidence="2">The sequence shown here is derived from an EMBL/GenBank/DDBJ whole genome shotgun (WGS) entry which is preliminary data.</text>
</comment>
<dbReference type="EMBL" id="NIVC01000815">
    <property type="protein sequence ID" value="PAA76496.1"/>
    <property type="molecule type" value="Genomic_DNA"/>
</dbReference>
<protein>
    <recommendedName>
        <fullName evidence="1">Ubiquitin-like domain-containing protein</fullName>
    </recommendedName>
</protein>
<feature type="domain" description="Ubiquitin-like" evidence="1">
    <location>
        <begin position="9"/>
        <end position="59"/>
    </location>
</feature>
<dbReference type="AlphaFoldDB" id="A0A267FRV7"/>
<dbReference type="GO" id="GO:0051087">
    <property type="term" value="F:protein-folding chaperone binding"/>
    <property type="evidence" value="ECO:0007669"/>
    <property type="project" value="InterPro"/>
</dbReference>
<dbReference type="InterPro" id="IPR036533">
    <property type="entry name" value="BAG_dom_sf"/>
</dbReference>
<dbReference type="STRING" id="282301.A0A267FRV7"/>
<dbReference type="Proteomes" id="UP000215902">
    <property type="component" value="Unassembled WGS sequence"/>
</dbReference>
<dbReference type="SUPFAM" id="SSF63491">
    <property type="entry name" value="BAG domain"/>
    <property type="match status" value="1"/>
</dbReference>
<proteinExistence type="predicted"/>
<dbReference type="InterPro" id="IPR000626">
    <property type="entry name" value="Ubiquitin-like_dom"/>
</dbReference>
<dbReference type="Gene3D" id="3.10.20.90">
    <property type="entry name" value="Phosphatidylinositol 3-kinase Catalytic Subunit, Chain A, domain 1"/>
    <property type="match status" value="1"/>
</dbReference>
<sequence length="184" mass="20063">KKIAITCLEDSFDSLSNAIAKKTNVPVENQKLIYKGKSLQPGSSLSQQGLSPGCKLMLIGSCEEVARPEAFAALDAVDREVEAMEAKLDDLNSEYAGFSKGFTPQNLRRQAAQSLSKRLLAFNDRGERGLERLDGLSLGDAAATSRVRARRKDLADRLQAMLNISDSLLQDLLRMAEEAGFSLD</sequence>
<dbReference type="SUPFAM" id="SSF54236">
    <property type="entry name" value="Ubiquitin-like"/>
    <property type="match status" value="1"/>
</dbReference>
<evidence type="ECO:0000313" key="2">
    <source>
        <dbReference type="EMBL" id="PAA76496.1"/>
    </source>
</evidence>
<evidence type="ECO:0000313" key="3">
    <source>
        <dbReference type="Proteomes" id="UP000215902"/>
    </source>
</evidence>
<reference evidence="2 3" key="1">
    <citation type="submission" date="2017-06" db="EMBL/GenBank/DDBJ databases">
        <title>A platform for efficient transgenesis in Macrostomum lignano, a flatworm model organism for stem cell research.</title>
        <authorList>
            <person name="Berezikov E."/>
        </authorList>
    </citation>
    <scope>NUCLEOTIDE SEQUENCE [LARGE SCALE GENOMIC DNA]</scope>
    <source>
        <strain evidence="2">DV1</strain>
        <tissue evidence="2">Whole organism</tissue>
    </source>
</reference>
<dbReference type="Gene3D" id="1.20.58.120">
    <property type="entry name" value="BAG domain"/>
    <property type="match status" value="1"/>
</dbReference>
<feature type="non-terminal residue" evidence="2">
    <location>
        <position position="1"/>
    </location>
</feature>
<dbReference type="SMART" id="SM00213">
    <property type="entry name" value="UBQ"/>
    <property type="match status" value="1"/>
</dbReference>
<name>A0A267FRV7_9PLAT</name>
<keyword evidence="3" id="KW-1185">Reference proteome</keyword>
<gene>
    <name evidence="2" type="ORF">BOX15_Mlig030193g1</name>
</gene>
<accession>A0A267FRV7</accession>
<organism evidence="2 3">
    <name type="scientific">Macrostomum lignano</name>
    <dbReference type="NCBI Taxonomy" id="282301"/>
    <lineage>
        <taxon>Eukaryota</taxon>
        <taxon>Metazoa</taxon>
        <taxon>Spiralia</taxon>
        <taxon>Lophotrochozoa</taxon>
        <taxon>Platyhelminthes</taxon>
        <taxon>Rhabditophora</taxon>
        <taxon>Macrostomorpha</taxon>
        <taxon>Macrostomida</taxon>
        <taxon>Macrostomidae</taxon>
        <taxon>Macrostomum</taxon>
    </lineage>
</organism>
<dbReference type="Pfam" id="PF00240">
    <property type="entry name" value="ubiquitin"/>
    <property type="match status" value="1"/>
</dbReference>
<evidence type="ECO:0000259" key="1">
    <source>
        <dbReference type="PROSITE" id="PS50053"/>
    </source>
</evidence>
<dbReference type="PROSITE" id="PS50053">
    <property type="entry name" value="UBIQUITIN_2"/>
    <property type="match status" value="1"/>
</dbReference>
<dbReference type="InterPro" id="IPR029071">
    <property type="entry name" value="Ubiquitin-like_domsf"/>
</dbReference>
<dbReference type="OrthoDB" id="417450at2759"/>